<evidence type="ECO:0000313" key="2">
    <source>
        <dbReference type="EMBL" id="KKP69627.1"/>
    </source>
</evidence>
<reference evidence="2 3" key="1">
    <citation type="journal article" date="2015" name="Nature">
        <title>rRNA introns, odd ribosomes, and small enigmatic genomes across a large radiation of phyla.</title>
        <authorList>
            <person name="Brown C.T."/>
            <person name="Hug L.A."/>
            <person name="Thomas B.C."/>
            <person name="Sharon I."/>
            <person name="Castelle C.J."/>
            <person name="Singh A."/>
            <person name="Wilkins M.J."/>
            <person name="Williams K.H."/>
            <person name="Banfield J.F."/>
        </authorList>
    </citation>
    <scope>NUCLEOTIDE SEQUENCE [LARGE SCALE GENOMIC DNA]</scope>
</reference>
<dbReference type="Gene3D" id="1.10.10.10">
    <property type="entry name" value="Winged helix-like DNA-binding domain superfamily/Winged helix DNA-binding domain"/>
    <property type="match status" value="1"/>
</dbReference>
<dbReference type="PROSITE" id="PS50987">
    <property type="entry name" value="HTH_ARSR_2"/>
    <property type="match status" value="1"/>
</dbReference>
<gene>
    <name evidence="2" type="ORF">UR67_C0004G0024</name>
</gene>
<evidence type="ECO:0000313" key="3">
    <source>
        <dbReference type="Proteomes" id="UP000034581"/>
    </source>
</evidence>
<accession>A0A0G0EQN5</accession>
<dbReference type="AlphaFoldDB" id="A0A0G0EQN5"/>
<dbReference type="InterPro" id="IPR001845">
    <property type="entry name" value="HTH_ArsR_DNA-bd_dom"/>
</dbReference>
<dbReference type="SUPFAM" id="SSF46785">
    <property type="entry name" value="Winged helix' DNA-binding domain"/>
    <property type="match status" value="1"/>
</dbReference>
<evidence type="ECO:0000259" key="1">
    <source>
        <dbReference type="PROSITE" id="PS50987"/>
    </source>
</evidence>
<protein>
    <submittedName>
        <fullName evidence="2">Transcriptional regulator</fullName>
    </submittedName>
</protein>
<dbReference type="Proteomes" id="UP000034581">
    <property type="component" value="Unassembled WGS sequence"/>
</dbReference>
<feature type="domain" description="HTH arsR-type" evidence="1">
    <location>
        <begin position="1"/>
        <end position="90"/>
    </location>
</feature>
<sequence>MLETFFTSKVRVKILKLFFLSNVERYHVRDITRQISEEINAVRRELSRLYKVKLLGREKRGNRVYYFLKKNFIFYPEMFRMLIKEFGIGEEFSKKSVDLSKVKYIGVASEWYSNRERAHSEVDLLIIGSLPLKLLSEIISKYETKVKKEINYTLLSEEEFNSMKQTKAPFLTKFLKQDIIVLFGDREKFSLR</sequence>
<dbReference type="InterPro" id="IPR036388">
    <property type="entry name" value="WH-like_DNA-bd_sf"/>
</dbReference>
<name>A0A0G0EQN5_UNCC3</name>
<dbReference type="GO" id="GO:0003700">
    <property type="term" value="F:DNA-binding transcription factor activity"/>
    <property type="evidence" value="ECO:0007669"/>
    <property type="project" value="InterPro"/>
</dbReference>
<proteinExistence type="predicted"/>
<dbReference type="EMBL" id="LBQB01000004">
    <property type="protein sequence ID" value="KKP69627.1"/>
    <property type="molecule type" value="Genomic_DNA"/>
</dbReference>
<comment type="caution">
    <text evidence="2">The sequence shown here is derived from an EMBL/GenBank/DDBJ whole genome shotgun (WGS) entry which is preliminary data.</text>
</comment>
<organism evidence="2 3">
    <name type="scientific">candidate division CPR3 bacterium GW2011_GWF2_35_18</name>
    <dbReference type="NCBI Taxonomy" id="1618350"/>
    <lineage>
        <taxon>Bacteria</taxon>
        <taxon>Bacteria division CPR3</taxon>
    </lineage>
</organism>
<dbReference type="InterPro" id="IPR036390">
    <property type="entry name" value="WH_DNA-bd_sf"/>
</dbReference>
<dbReference type="STRING" id="1618350.UR67_C0004G0024"/>